<evidence type="ECO:0000256" key="2">
    <source>
        <dbReference type="ARBA" id="ARBA00022741"/>
    </source>
</evidence>
<evidence type="ECO:0000313" key="5">
    <source>
        <dbReference type="EMBL" id="KDA00623.1"/>
    </source>
</evidence>
<dbReference type="Pfam" id="PF00437">
    <property type="entry name" value="T2SSE"/>
    <property type="match status" value="1"/>
</dbReference>
<dbReference type="PROSITE" id="PS00662">
    <property type="entry name" value="T2SP_E"/>
    <property type="match status" value="1"/>
</dbReference>
<dbReference type="PANTHER" id="PTHR30258">
    <property type="entry name" value="TYPE II SECRETION SYSTEM PROTEIN GSPE-RELATED"/>
    <property type="match status" value="1"/>
</dbReference>
<evidence type="ECO:0000259" key="4">
    <source>
        <dbReference type="PROSITE" id="PS00662"/>
    </source>
</evidence>
<dbReference type="Gene3D" id="3.40.50.300">
    <property type="entry name" value="P-loop containing nucleotide triphosphate hydrolases"/>
    <property type="match status" value="1"/>
</dbReference>
<dbReference type="PATRIC" id="fig|1280954.3.peg.266"/>
<dbReference type="SMART" id="SM00382">
    <property type="entry name" value="AAA"/>
    <property type="match status" value="1"/>
</dbReference>
<evidence type="ECO:0000256" key="1">
    <source>
        <dbReference type="ARBA" id="ARBA00006611"/>
    </source>
</evidence>
<dbReference type="InterPro" id="IPR003593">
    <property type="entry name" value="AAA+_ATPase"/>
</dbReference>
<dbReference type="SUPFAM" id="SSF52540">
    <property type="entry name" value="P-loop containing nucleoside triphosphate hydrolases"/>
    <property type="match status" value="1"/>
</dbReference>
<dbReference type="Proteomes" id="UP000027100">
    <property type="component" value="Unassembled WGS sequence"/>
</dbReference>
<dbReference type="EMBL" id="ARYM01000001">
    <property type="protein sequence ID" value="KDA00623.1"/>
    <property type="molecule type" value="Genomic_DNA"/>
</dbReference>
<keyword evidence="6" id="KW-1185">Reference proteome</keyword>
<keyword evidence="2" id="KW-0547">Nucleotide-binding</keyword>
<dbReference type="OrthoDB" id="9804785at2"/>
<keyword evidence="3" id="KW-0067">ATP-binding</keyword>
<dbReference type="CDD" id="cd01129">
    <property type="entry name" value="PulE-GspE-like"/>
    <property type="match status" value="1"/>
</dbReference>
<protein>
    <submittedName>
        <fullName evidence="5">Putative type II secretion protein</fullName>
    </submittedName>
</protein>
<dbReference type="GO" id="GO:0005524">
    <property type="term" value="F:ATP binding"/>
    <property type="evidence" value="ECO:0007669"/>
    <property type="project" value="UniProtKB-KW"/>
</dbReference>
<dbReference type="InterPro" id="IPR001482">
    <property type="entry name" value="T2SS/T4SS_dom"/>
</dbReference>
<evidence type="ECO:0000256" key="3">
    <source>
        <dbReference type="ARBA" id="ARBA00022840"/>
    </source>
</evidence>
<dbReference type="Gene3D" id="1.10.40.70">
    <property type="match status" value="1"/>
</dbReference>
<dbReference type="STRING" id="1280954.HPO_01300"/>
<dbReference type="GO" id="GO:0005886">
    <property type="term" value="C:plasma membrane"/>
    <property type="evidence" value="ECO:0007669"/>
    <property type="project" value="TreeGrafter"/>
</dbReference>
<dbReference type="InterPro" id="IPR037257">
    <property type="entry name" value="T2SS_E_N_sf"/>
</dbReference>
<sequence length="586" mass="63361">MTSSSLATALTSQGLVADADIKAARRLQAETGGQFLDCLVRIGAVDEDALMACAAAAWGISLLDEADVPRHPGALSEAPAELALSQAWLASRQCFAWWDGPPEAGRLVVAACNPIDPPLNEQVERASETGERPVTVTWRLMSRAQFDMLASLLGETGGERSDHETDGDLSRLRELAEEAPIIDLVNQVFAAAIKHRASDIHIEPHEKYFEIRLRIDGVVQSWQRQPASRFDAVSTRIKLISAMDIAERRLPQDGRQSIRISGQAFDLRVSSLPGAWGESLVLRLLPKNKTLPSLDQLGLSGLARSQFSTVLNQPNGIVLVTGPTGSGKSTTLYTGLQSINDGQKKIITIEDPIEFNMERVTQVQVKPDIGLTFAAGLRSILRQDPDVIMIGEIRDPETARIAIQASLTGHLVLSTLHTNSSLLAIPRLLDLGLEPFQIGAAVRALAAQRLVRKVCPHCARPSEMPDQLDLLLRSCDRQEAEKIAARTGPATWQAGEGCPRCAGTGYAGRIALFELVRIDAEVKSALLRGAGVPELEKAARLQGYRRLAEDGLEKARLGMTTVAEVLRVSSEDTVLALEPDLTGSGH</sequence>
<dbReference type="AlphaFoldDB" id="A0A062VPE5"/>
<comment type="caution">
    <text evidence="5">The sequence shown here is derived from an EMBL/GenBank/DDBJ whole genome shotgun (WGS) entry which is preliminary data.</text>
</comment>
<reference evidence="5 6" key="1">
    <citation type="journal article" date="2014" name="Antonie Van Leeuwenhoek">
        <title>Hyphomonas beringensis sp. nov. and Hyphomonas chukchiensis sp. nov., isolated from surface seawater of the Bering Sea and Chukchi Sea.</title>
        <authorList>
            <person name="Li C."/>
            <person name="Lai Q."/>
            <person name="Li G."/>
            <person name="Dong C."/>
            <person name="Wang J."/>
            <person name="Liao Y."/>
            <person name="Shao Z."/>
        </authorList>
    </citation>
    <scope>NUCLEOTIDE SEQUENCE [LARGE SCALE GENOMIC DNA]</scope>
    <source>
        <strain evidence="5 6">PS728</strain>
    </source>
</reference>
<dbReference type="InterPro" id="IPR027417">
    <property type="entry name" value="P-loop_NTPase"/>
</dbReference>
<dbReference type="GO" id="GO:0016887">
    <property type="term" value="F:ATP hydrolysis activity"/>
    <property type="evidence" value="ECO:0007669"/>
    <property type="project" value="TreeGrafter"/>
</dbReference>
<dbReference type="SUPFAM" id="SSF160246">
    <property type="entry name" value="EspE N-terminal domain-like"/>
    <property type="match status" value="1"/>
</dbReference>
<organism evidence="5 6">
    <name type="scientific">Hyphomonas polymorpha PS728</name>
    <dbReference type="NCBI Taxonomy" id="1280954"/>
    <lineage>
        <taxon>Bacteria</taxon>
        <taxon>Pseudomonadati</taxon>
        <taxon>Pseudomonadota</taxon>
        <taxon>Alphaproteobacteria</taxon>
        <taxon>Hyphomonadales</taxon>
        <taxon>Hyphomonadaceae</taxon>
        <taxon>Hyphomonas</taxon>
    </lineage>
</organism>
<comment type="similarity">
    <text evidence="1">Belongs to the GSP E family.</text>
</comment>
<dbReference type="PANTHER" id="PTHR30258:SF2">
    <property type="entry name" value="COMG OPERON PROTEIN 1"/>
    <property type="match status" value="1"/>
</dbReference>
<proteinExistence type="inferred from homology"/>
<evidence type="ECO:0000313" key="6">
    <source>
        <dbReference type="Proteomes" id="UP000027100"/>
    </source>
</evidence>
<dbReference type="Gene3D" id="3.30.450.90">
    <property type="match status" value="1"/>
</dbReference>
<name>A0A062VPE5_9PROT</name>
<dbReference type="RefSeq" id="WP_051612143.1">
    <property type="nucleotide sequence ID" value="NZ_ARYM01000001.1"/>
</dbReference>
<feature type="domain" description="Bacterial type II secretion system protein E" evidence="4">
    <location>
        <begin position="381"/>
        <end position="395"/>
    </location>
</feature>
<accession>A0A062VPE5</accession>
<dbReference type="eggNOG" id="COG2804">
    <property type="taxonomic scope" value="Bacteria"/>
</dbReference>
<gene>
    <name evidence="5" type="ORF">HPO_01300</name>
</gene>